<dbReference type="eggNOG" id="KOG2156">
    <property type="taxonomic scope" value="Eukaryota"/>
</dbReference>
<keyword evidence="3" id="KW-0547">Nucleotide-binding</keyword>
<evidence type="ECO:0000256" key="3">
    <source>
        <dbReference type="ARBA" id="ARBA00022741"/>
    </source>
</evidence>
<evidence type="ECO:0000313" key="9">
    <source>
        <dbReference type="EMBL" id="KNC81800.1"/>
    </source>
</evidence>
<dbReference type="GO" id="GO:0000226">
    <property type="term" value="P:microtubule cytoskeleton organization"/>
    <property type="evidence" value="ECO:0007669"/>
    <property type="project" value="TreeGrafter"/>
</dbReference>
<keyword evidence="5" id="KW-1015">Disulfide bond</keyword>
<dbReference type="SUPFAM" id="SSF57440">
    <property type="entry name" value="Kringle-like"/>
    <property type="match status" value="1"/>
</dbReference>
<dbReference type="GeneID" id="25906400"/>
<protein>
    <recommendedName>
        <fullName evidence="6">Tubulin--tyrosine ligase-like protein 5</fullName>
    </recommendedName>
</protein>
<comment type="catalytic activity">
    <reaction evidence="7">
        <text>L-glutamyl-[protein] + L-glutamate + ATP = gamma-L-glutamyl-L-glutamyl-[protein] + ADP + phosphate + H(+)</text>
        <dbReference type="Rhea" id="RHEA:60144"/>
        <dbReference type="Rhea" id="RHEA-COMP:10208"/>
        <dbReference type="Rhea" id="RHEA-COMP:15517"/>
        <dbReference type="ChEBI" id="CHEBI:15378"/>
        <dbReference type="ChEBI" id="CHEBI:29973"/>
        <dbReference type="ChEBI" id="CHEBI:29985"/>
        <dbReference type="ChEBI" id="CHEBI:30616"/>
        <dbReference type="ChEBI" id="CHEBI:43474"/>
        <dbReference type="ChEBI" id="CHEBI:143622"/>
        <dbReference type="ChEBI" id="CHEBI:456216"/>
    </reaction>
    <physiologicalReaction direction="left-to-right" evidence="7">
        <dbReference type="Rhea" id="RHEA:60145"/>
    </physiologicalReaction>
</comment>
<keyword evidence="10" id="KW-1185">Reference proteome</keyword>
<dbReference type="InterPro" id="IPR013806">
    <property type="entry name" value="Kringle-like"/>
</dbReference>
<accession>A0A0L0FY84</accession>
<dbReference type="SMART" id="SM00059">
    <property type="entry name" value="FN2"/>
    <property type="match status" value="1"/>
</dbReference>
<evidence type="ECO:0000259" key="8">
    <source>
        <dbReference type="SMART" id="SM00059"/>
    </source>
</evidence>
<keyword evidence="2" id="KW-0677">Repeat</keyword>
<organism evidence="9 10">
    <name type="scientific">Sphaeroforma arctica JP610</name>
    <dbReference type="NCBI Taxonomy" id="667725"/>
    <lineage>
        <taxon>Eukaryota</taxon>
        <taxon>Ichthyosporea</taxon>
        <taxon>Ichthyophonida</taxon>
        <taxon>Sphaeroforma</taxon>
    </lineage>
</organism>
<dbReference type="PANTHER" id="PTHR12241">
    <property type="entry name" value="TUBULIN POLYGLUTAMYLASE"/>
    <property type="match status" value="1"/>
</dbReference>
<dbReference type="RefSeq" id="XP_014155702.1">
    <property type="nucleotide sequence ID" value="XM_014300227.1"/>
</dbReference>
<dbReference type="InterPro" id="IPR036943">
    <property type="entry name" value="FN_type2_sf"/>
</dbReference>
<sequence>MIAESSGKGIELYAGMNQLPAPTQLEKRVVQEYVEDPFLVNVLQGKRKTDLRIYAVITSFDPVRIYLHTAGQVKVAQSVYSNNFTNHFAHISNAVGSAEDPYDLKNKTLRVERQIDEFKWRLTLDDLRGLVMVPHLMEVNNDPGWNPYYEKRKYTVATKGGNANGAKCLFPFVYQGTKHLECIPKPAYNTPVLPNPIRTTAPTHAQSKTDPTLWCYTDEYESWGECDQTSENAHNKDSLQQVFNAVYGDLVFLTGVIPYDPEFELVVIERYETLCAAALMPAACRIEQVKNKVVVMANEMQARGDFRYI</sequence>
<dbReference type="PROSITE" id="PS51221">
    <property type="entry name" value="TTL"/>
    <property type="match status" value="1"/>
</dbReference>
<dbReference type="OrthoDB" id="202825at2759"/>
<evidence type="ECO:0000256" key="6">
    <source>
        <dbReference type="ARBA" id="ARBA00041448"/>
    </source>
</evidence>
<dbReference type="Proteomes" id="UP000054560">
    <property type="component" value="Unassembled WGS sequence"/>
</dbReference>
<evidence type="ECO:0000256" key="2">
    <source>
        <dbReference type="ARBA" id="ARBA00022737"/>
    </source>
</evidence>
<dbReference type="Gene3D" id="3.30.470.20">
    <property type="entry name" value="ATP-grasp fold, B domain"/>
    <property type="match status" value="1"/>
</dbReference>
<evidence type="ECO:0000256" key="7">
    <source>
        <dbReference type="ARBA" id="ARBA00049274"/>
    </source>
</evidence>
<dbReference type="GO" id="GO:0036064">
    <property type="term" value="C:ciliary basal body"/>
    <property type="evidence" value="ECO:0007669"/>
    <property type="project" value="TreeGrafter"/>
</dbReference>
<gene>
    <name evidence="9" type="ORF">SARC_05896</name>
</gene>
<dbReference type="InterPro" id="IPR004344">
    <property type="entry name" value="TTL/TTLL_fam"/>
</dbReference>
<keyword evidence="1" id="KW-0436">Ligase</keyword>
<proteinExistence type="predicted"/>
<evidence type="ECO:0000313" key="10">
    <source>
        <dbReference type="Proteomes" id="UP000054560"/>
    </source>
</evidence>
<evidence type="ECO:0000256" key="1">
    <source>
        <dbReference type="ARBA" id="ARBA00022598"/>
    </source>
</evidence>
<dbReference type="Pfam" id="PF03133">
    <property type="entry name" value="TTL"/>
    <property type="match status" value="1"/>
</dbReference>
<dbReference type="GO" id="GO:0015631">
    <property type="term" value="F:tubulin binding"/>
    <property type="evidence" value="ECO:0007669"/>
    <property type="project" value="TreeGrafter"/>
</dbReference>
<dbReference type="GO" id="GO:0005524">
    <property type="term" value="F:ATP binding"/>
    <property type="evidence" value="ECO:0007669"/>
    <property type="project" value="UniProtKB-KW"/>
</dbReference>
<dbReference type="GO" id="GO:0070740">
    <property type="term" value="F:tubulin-glutamic acid ligase activity"/>
    <property type="evidence" value="ECO:0007669"/>
    <property type="project" value="TreeGrafter"/>
</dbReference>
<dbReference type="AlphaFoldDB" id="A0A0L0FY84"/>
<dbReference type="Gene3D" id="2.10.10.10">
    <property type="entry name" value="Fibronectin, type II, collagen-binding"/>
    <property type="match status" value="1"/>
</dbReference>
<evidence type="ECO:0000256" key="4">
    <source>
        <dbReference type="ARBA" id="ARBA00022840"/>
    </source>
</evidence>
<feature type="domain" description="Fibronectin type-II" evidence="8">
    <location>
        <begin position="161"/>
        <end position="226"/>
    </location>
</feature>
<dbReference type="PANTHER" id="PTHR12241:SF145">
    <property type="entry name" value="TUBULIN POLYGLUTAMYLASE TTLL5"/>
    <property type="match status" value="1"/>
</dbReference>
<dbReference type="EMBL" id="KQ241995">
    <property type="protein sequence ID" value="KNC81800.1"/>
    <property type="molecule type" value="Genomic_DNA"/>
</dbReference>
<dbReference type="InterPro" id="IPR000562">
    <property type="entry name" value="FN_type2_dom"/>
</dbReference>
<evidence type="ECO:0000256" key="5">
    <source>
        <dbReference type="ARBA" id="ARBA00023157"/>
    </source>
</evidence>
<reference evidence="9 10" key="1">
    <citation type="submission" date="2011-02" db="EMBL/GenBank/DDBJ databases">
        <title>The Genome Sequence of Sphaeroforma arctica JP610.</title>
        <authorList>
            <consortium name="The Broad Institute Genome Sequencing Platform"/>
            <person name="Russ C."/>
            <person name="Cuomo C."/>
            <person name="Young S.K."/>
            <person name="Zeng Q."/>
            <person name="Gargeya S."/>
            <person name="Alvarado L."/>
            <person name="Berlin A."/>
            <person name="Chapman S.B."/>
            <person name="Chen Z."/>
            <person name="Freedman E."/>
            <person name="Gellesch M."/>
            <person name="Goldberg J."/>
            <person name="Griggs A."/>
            <person name="Gujja S."/>
            <person name="Heilman E."/>
            <person name="Heiman D."/>
            <person name="Howarth C."/>
            <person name="Mehta T."/>
            <person name="Neiman D."/>
            <person name="Pearson M."/>
            <person name="Roberts A."/>
            <person name="Saif S."/>
            <person name="Shea T."/>
            <person name="Shenoy N."/>
            <person name="Sisk P."/>
            <person name="Stolte C."/>
            <person name="Sykes S."/>
            <person name="White J."/>
            <person name="Yandava C."/>
            <person name="Burger G."/>
            <person name="Gray M.W."/>
            <person name="Holland P.W.H."/>
            <person name="King N."/>
            <person name="Lang F.B.F."/>
            <person name="Roger A.J."/>
            <person name="Ruiz-Trillo I."/>
            <person name="Haas B."/>
            <person name="Nusbaum C."/>
            <person name="Birren B."/>
        </authorList>
    </citation>
    <scope>NUCLEOTIDE SEQUENCE [LARGE SCALE GENOMIC DNA]</scope>
    <source>
        <strain evidence="9 10">JP610</strain>
    </source>
</reference>
<name>A0A0L0FY84_9EUKA</name>
<keyword evidence="4" id="KW-0067">ATP-binding</keyword>